<organism evidence="1">
    <name type="scientific">marine sediment metagenome</name>
    <dbReference type="NCBI Taxonomy" id="412755"/>
    <lineage>
        <taxon>unclassified sequences</taxon>
        <taxon>metagenomes</taxon>
        <taxon>ecological metagenomes</taxon>
    </lineage>
</organism>
<comment type="caution">
    <text evidence="1">The sequence shown here is derived from an EMBL/GenBank/DDBJ whole genome shotgun (WGS) entry which is preliminary data.</text>
</comment>
<reference evidence="1" key="1">
    <citation type="journal article" date="2014" name="Front. Microbiol.">
        <title>High frequency of phylogenetically diverse reductive dehalogenase-homologous genes in deep subseafloor sedimentary metagenomes.</title>
        <authorList>
            <person name="Kawai M."/>
            <person name="Futagami T."/>
            <person name="Toyoda A."/>
            <person name="Takaki Y."/>
            <person name="Nishi S."/>
            <person name="Hori S."/>
            <person name="Arai W."/>
            <person name="Tsubouchi T."/>
            <person name="Morono Y."/>
            <person name="Uchiyama I."/>
            <person name="Ito T."/>
            <person name="Fujiyama A."/>
            <person name="Inagaki F."/>
            <person name="Takami H."/>
        </authorList>
    </citation>
    <scope>NUCLEOTIDE SEQUENCE</scope>
    <source>
        <strain evidence="1">Expedition CK06-06</strain>
    </source>
</reference>
<evidence type="ECO:0008006" key="2">
    <source>
        <dbReference type="Google" id="ProtNLM"/>
    </source>
</evidence>
<dbReference type="AlphaFoldDB" id="X1S7D6"/>
<evidence type="ECO:0000313" key="1">
    <source>
        <dbReference type="EMBL" id="GAI63719.1"/>
    </source>
</evidence>
<protein>
    <recommendedName>
        <fullName evidence="2">F5/8 type C domain-containing protein</fullName>
    </recommendedName>
</protein>
<accession>X1S7D6</accession>
<name>X1S7D6_9ZZZZ</name>
<dbReference type="EMBL" id="BARW01000384">
    <property type="protein sequence ID" value="GAI63719.1"/>
    <property type="molecule type" value="Genomic_DNA"/>
</dbReference>
<gene>
    <name evidence="1" type="ORF">S12H4_01794</name>
</gene>
<proteinExistence type="predicted"/>
<sequence>MRDITIVEGKNELNVQLVPIALVGWVLPTGHIDPSGRWYNPEDAYDGNINTDANPSSSYYNQPLELTLDSPIYCNKVKICADSYDREHFDYCAANVKVEVYYDGAYHTIHSGLLGPDYDGYPARKLWVELLIPAGTKLVSKARIRWNILYLGIYFWEFNFWSEG</sequence>